<dbReference type="Proteomes" id="UP001652625">
    <property type="component" value="Chromosome 02"/>
</dbReference>
<feature type="compositionally biased region" description="Basic and acidic residues" evidence="5">
    <location>
        <begin position="406"/>
        <end position="442"/>
    </location>
</feature>
<organism evidence="8 9">
    <name type="scientific">Hydra vulgaris</name>
    <name type="common">Hydra</name>
    <name type="synonym">Hydra attenuata</name>
    <dbReference type="NCBI Taxonomy" id="6087"/>
    <lineage>
        <taxon>Eukaryota</taxon>
        <taxon>Metazoa</taxon>
        <taxon>Cnidaria</taxon>
        <taxon>Hydrozoa</taxon>
        <taxon>Hydroidolina</taxon>
        <taxon>Anthoathecata</taxon>
        <taxon>Aplanulata</taxon>
        <taxon>Hydridae</taxon>
        <taxon>Hydra</taxon>
    </lineage>
</organism>
<keyword evidence="8" id="KW-1185">Reference proteome</keyword>
<feature type="compositionally biased region" description="Basic and acidic residues" evidence="5">
    <location>
        <begin position="106"/>
        <end position="118"/>
    </location>
</feature>
<dbReference type="PROSITE" id="PS50102">
    <property type="entry name" value="RRM"/>
    <property type="match status" value="1"/>
</dbReference>
<dbReference type="SUPFAM" id="SSF54928">
    <property type="entry name" value="RNA-binding domain, RBD"/>
    <property type="match status" value="1"/>
</dbReference>
<proteinExistence type="predicted"/>
<dbReference type="InterPro" id="IPR035979">
    <property type="entry name" value="RBD_domain_sf"/>
</dbReference>
<evidence type="ECO:0000259" key="6">
    <source>
        <dbReference type="PROSITE" id="PS50102"/>
    </source>
</evidence>
<dbReference type="InterPro" id="IPR012677">
    <property type="entry name" value="Nucleotide-bd_a/b_plait_sf"/>
</dbReference>
<feature type="region of interest" description="Disordered" evidence="5">
    <location>
        <begin position="363"/>
        <end position="579"/>
    </location>
</feature>
<dbReference type="SUPFAM" id="SSF68906">
    <property type="entry name" value="SAP domain"/>
    <property type="match status" value="1"/>
</dbReference>
<feature type="compositionally biased region" description="Basic and acidic residues" evidence="5">
    <location>
        <begin position="88"/>
        <end position="97"/>
    </location>
</feature>
<dbReference type="SMART" id="SM00360">
    <property type="entry name" value="RRM"/>
    <property type="match status" value="1"/>
</dbReference>
<feature type="compositionally biased region" description="Low complexity" evidence="5">
    <location>
        <begin position="246"/>
        <end position="263"/>
    </location>
</feature>
<feature type="compositionally biased region" description="Polar residues" evidence="5">
    <location>
        <begin position="224"/>
        <end position="245"/>
    </location>
</feature>
<feature type="compositionally biased region" description="Basic and acidic residues" evidence="5">
    <location>
        <begin position="193"/>
        <end position="208"/>
    </location>
</feature>
<dbReference type="PROSITE" id="PS50800">
    <property type="entry name" value="SAP"/>
    <property type="match status" value="1"/>
</dbReference>
<reference evidence="9" key="2">
    <citation type="submission" date="2025-08" db="UniProtKB">
        <authorList>
            <consortium name="RefSeq"/>
        </authorList>
    </citation>
    <scope>IDENTIFICATION</scope>
</reference>
<evidence type="ECO:0000256" key="1">
    <source>
        <dbReference type="ARBA" id="ARBA00004123"/>
    </source>
</evidence>
<sequence>MSNLSSPSFTLDSLNSMKVVDLRQELDKRGLDKSGLKSELVKRLEKSLLDESSITDTDEDKMEGENVHDGISELKDVHMESADNNDLMKSESDEHISESSVLDTNKFPKEEIVEEKNQDNEVAKNKLINTDNIAKDAKNVFHKDEGNKLLKGVEIKTEATEMVNGSHKVIDLESDAASNKIFGKESLKEIAHDEIKSSEYNNPEKDPANQENDLLENKIDKTPNILSPVNNDQISKENSGQGSKPISNTASTSSKESSEISESSENKKDSLLKSDNGVKQNEDKKTDLSKCIWISGLSSITKAIDLKDICCKIGKVVGAKVVTSAKSTGSQCFGFVTMSSNDEAKRCIESLHKSTLHDNVIEVEMAKTDPTPQKKSVEKKSEKQDDHSRPSRQSKTYRTSSSSRSTRRDDRGSRRDERKTREIPKEKEIKKPETTIEGDGVKNPDLTTKNSSSEFSEKREEVKAVTEDNDKKDAKSAEQLRKERTEKLEQENKLREERRRKEREKNRLLREEKRKEEEKREKERRERARKEAERVRKEREKQREAEKLREKERERERERFLQERKEREERERRERERERELLERERIEREKLERERKERERLELERIERERQEEERLEKERLARIERENRIEKERQRLEQERLERERRERDRSRIIDRGIDRSIGSSNSLKRSAYDDRTLYYGDSKRSLREDSRDRPVYNPQPDVRRVVQRADARSFDRDRSPIRVEEQVPLRGVGRRDWLDVDVEANAPKTLSDVLGRAGLTGILGYQTENESYDIRPHNKQVDEEQYYLRNPNRIDDHSYRPDFRDSRDGNRLMHSTERFQKERVELSDNRIEIKGLQRYDERRIGDSRKDMERRDNQNSSVFRARNEERIFRTSDPPQMLNSDPKGVFRNSVGDRNGFHPASSDLGGRGLSVNPPRMLPMSEVFGRQLNQQGSNVTRALQTGYVTATNGLPLHQAPQNVSLRDNRLEYTQRARQPHSVIQSRRF</sequence>
<name>A0ABM4BCK6_HYDVU</name>
<dbReference type="Gene3D" id="3.30.70.330">
    <property type="match status" value="1"/>
</dbReference>
<dbReference type="Pfam" id="PF00076">
    <property type="entry name" value="RRM_1"/>
    <property type="match status" value="1"/>
</dbReference>
<evidence type="ECO:0000256" key="3">
    <source>
        <dbReference type="ARBA" id="ARBA00023242"/>
    </source>
</evidence>
<dbReference type="PANTHER" id="PTHR15683">
    <property type="entry name" value="SCAFFOLD ATTACHMENT FACTOR B-RELATED"/>
    <property type="match status" value="1"/>
</dbReference>
<protein>
    <submittedName>
        <fullName evidence="9">SAFB-like transcription modulator isoform X2</fullName>
    </submittedName>
</protein>
<evidence type="ECO:0000259" key="7">
    <source>
        <dbReference type="PROSITE" id="PS50800"/>
    </source>
</evidence>
<comment type="subcellular location">
    <subcellularLocation>
        <location evidence="1">Nucleus</location>
    </subcellularLocation>
</comment>
<feature type="region of interest" description="Disordered" evidence="5">
    <location>
        <begin position="88"/>
        <end position="118"/>
    </location>
</feature>
<accession>A0ABM4BCK6</accession>
<feature type="region of interest" description="Disordered" evidence="5">
    <location>
        <begin position="193"/>
        <end position="281"/>
    </location>
</feature>
<dbReference type="InterPro" id="IPR003034">
    <property type="entry name" value="SAP_dom"/>
</dbReference>
<keyword evidence="3" id="KW-0539">Nucleus</keyword>
<feature type="region of interest" description="Disordered" evidence="5">
    <location>
        <begin position="686"/>
        <end position="705"/>
    </location>
</feature>
<evidence type="ECO:0000256" key="4">
    <source>
        <dbReference type="PROSITE-ProRule" id="PRU00176"/>
    </source>
</evidence>
<dbReference type="SMART" id="SM00513">
    <property type="entry name" value="SAP"/>
    <property type="match status" value="1"/>
</dbReference>
<dbReference type="InterPro" id="IPR036361">
    <property type="entry name" value="SAP_dom_sf"/>
</dbReference>
<feature type="domain" description="SAP" evidence="7">
    <location>
        <begin position="14"/>
        <end position="48"/>
    </location>
</feature>
<feature type="compositionally biased region" description="Polar residues" evidence="5">
    <location>
        <begin position="445"/>
        <end position="454"/>
    </location>
</feature>
<dbReference type="RefSeq" id="XP_065646674.1">
    <property type="nucleotide sequence ID" value="XM_065790602.1"/>
</dbReference>
<gene>
    <name evidence="9" type="primary">LOC100200503</name>
</gene>
<feature type="compositionally biased region" description="Low complexity" evidence="5">
    <location>
        <begin position="391"/>
        <end position="404"/>
    </location>
</feature>
<dbReference type="PANTHER" id="PTHR15683:SF8">
    <property type="entry name" value="SCAFFOLD ATTACHMENT FACTOR B, ISOFORM B"/>
    <property type="match status" value="1"/>
</dbReference>
<feature type="region of interest" description="Disordered" evidence="5">
    <location>
        <begin position="47"/>
        <end position="67"/>
    </location>
</feature>
<feature type="compositionally biased region" description="Basic and acidic residues" evidence="5">
    <location>
        <begin position="455"/>
        <end position="579"/>
    </location>
</feature>
<keyword evidence="2 4" id="KW-0694">RNA-binding</keyword>
<dbReference type="Pfam" id="PF02037">
    <property type="entry name" value="SAP"/>
    <property type="match status" value="1"/>
</dbReference>
<evidence type="ECO:0000256" key="5">
    <source>
        <dbReference type="SAM" id="MobiDB-lite"/>
    </source>
</evidence>
<dbReference type="CDD" id="cd12417">
    <property type="entry name" value="RRM_SAFB_like"/>
    <property type="match status" value="1"/>
</dbReference>
<feature type="compositionally biased region" description="Basic and acidic residues" evidence="5">
    <location>
        <begin position="686"/>
        <end position="697"/>
    </location>
</feature>
<feature type="compositionally biased region" description="Basic and acidic residues" evidence="5">
    <location>
        <begin position="375"/>
        <end position="389"/>
    </location>
</feature>
<dbReference type="InterPro" id="IPR000504">
    <property type="entry name" value="RRM_dom"/>
</dbReference>
<dbReference type="InterPro" id="IPR051738">
    <property type="entry name" value="SAF_Modulators"/>
</dbReference>
<evidence type="ECO:0000256" key="2">
    <source>
        <dbReference type="ARBA" id="ARBA00022884"/>
    </source>
</evidence>
<feature type="domain" description="RRM" evidence="6">
    <location>
        <begin position="290"/>
        <end position="368"/>
    </location>
</feature>
<evidence type="ECO:0000313" key="8">
    <source>
        <dbReference type="Proteomes" id="UP001652625"/>
    </source>
</evidence>
<evidence type="ECO:0000313" key="9">
    <source>
        <dbReference type="RefSeq" id="XP_065646674.1"/>
    </source>
</evidence>
<reference evidence="8" key="1">
    <citation type="submission" date="2025-05" db="UniProtKB">
        <authorList>
            <consortium name="RefSeq"/>
        </authorList>
    </citation>
    <scope>NUCLEOTIDE SEQUENCE [LARGE SCALE GENOMIC DNA]</scope>
</reference>
<dbReference type="GeneID" id="100200503"/>